<name>I3SX14_LOTJA</name>
<evidence type="ECO:0000313" key="1">
    <source>
        <dbReference type="EMBL" id="AFK44806.1"/>
    </source>
</evidence>
<reference evidence="1" key="1">
    <citation type="submission" date="2012-05" db="EMBL/GenBank/DDBJ databases">
        <authorList>
            <person name="Krishnakumar V."/>
            <person name="Cheung F."/>
            <person name="Xiao Y."/>
            <person name="Chan A."/>
            <person name="Moskal W.A."/>
            <person name="Town C.D."/>
        </authorList>
    </citation>
    <scope>NUCLEOTIDE SEQUENCE</scope>
</reference>
<dbReference type="EMBL" id="BT145012">
    <property type="protein sequence ID" value="AFK44806.1"/>
    <property type="molecule type" value="mRNA"/>
</dbReference>
<dbReference type="AlphaFoldDB" id="I3SX14"/>
<accession>I3SX14</accession>
<organism evidence="1">
    <name type="scientific">Lotus japonicus</name>
    <name type="common">Lotus corniculatus var. japonicus</name>
    <dbReference type="NCBI Taxonomy" id="34305"/>
    <lineage>
        <taxon>Eukaryota</taxon>
        <taxon>Viridiplantae</taxon>
        <taxon>Streptophyta</taxon>
        <taxon>Embryophyta</taxon>
        <taxon>Tracheophyta</taxon>
        <taxon>Spermatophyta</taxon>
        <taxon>Magnoliopsida</taxon>
        <taxon>eudicotyledons</taxon>
        <taxon>Gunneridae</taxon>
        <taxon>Pentapetalae</taxon>
        <taxon>rosids</taxon>
        <taxon>fabids</taxon>
        <taxon>Fabales</taxon>
        <taxon>Fabaceae</taxon>
        <taxon>Papilionoideae</taxon>
        <taxon>50 kb inversion clade</taxon>
        <taxon>NPAAA clade</taxon>
        <taxon>Hologalegina</taxon>
        <taxon>robinioid clade</taxon>
        <taxon>Loteae</taxon>
        <taxon>Lotus</taxon>
    </lineage>
</organism>
<proteinExistence type="evidence at transcript level"/>
<sequence>MSIFRNLSHSSTLVIENVEGGTSSPQGGGANNPLISSAFKRGTSSIKRRSFNHLRDLRFATFPVKLSRNSIFFSIDIPLDLAPSPLRGSAKWVERRRSSSL</sequence>
<protein>
    <submittedName>
        <fullName evidence="1">Uncharacterized protein</fullName>
    </submittedName>
</protein>